<evidence type="ECO:0000256" key="6">
    <source>
        <dbReference type="ARBA" id="ARBA00014999"/>
    </source>
</evidence>
<reference evidence="15" key="1">
    <citation type="submission" date="2015-05" db="UniProtKB">
        <authorList>
            <consortium name="EnsemblMetazoa"/>
        </authorList>
    </citation>
    <scope>IDENTIFICATION</scope>
</reference>
<keyword evidence="9" id="KW-0967">Endosome</keyword>
<evidence type="ECO:0000256" key="8">
    <source>
        <dbReference type="ARBA" id="ARBA00022723"/>
    </source>
</evidence>
<dbReference type="PROSITE" id="PS01357">
    <property type="entry name" value="ZF_ZZ_1"/>
    <property type="match status" value="1"/>
</dbReference>
<dbReference type="SUPFAM" id="SSF57850">
    <property type="entry name" value="RING/U-box"/>
    <property type="match status" value="1"/>
</dbReference>
<feature type="region of interest" description="Disordered" evidence="14">
    <location>
        <begin position="199"/>
        <end position="245"/>
    </location>
</feature>
<comment type="similarity">
    <text evidence="4">Belongs to the KCMF1 family.</text>
</comment>
<comment type="catalytic activity">
    <reaction evidence="1">
        <text>S-ubiquitinyl-[E2 ubiquitin-conjugating enzyme]-L-cysteine + [acceptor protein]-L-lysine = [E2 ubiquitin-conjugating enzyme]-L-cysteine + N(6)-ubiquitinyl-[acceptor protein]-L-lysine.</text>
        <dbReference type="EC" id="2.3.2.27"/>
    </reaction>
</comment>
<dbReference type="STRING" id="13249.T1HUH5"/>
<dbReference type="GO" id="GO:0005764">
    <property type="term" value="C:lysosome"/>
    <property type="evidence" value="ECO:0007669"/>
    <property type="project" value="UniProtKB-SubCell"/>
</dbReference>
<feature type="compositionally biased region" description="Polar residues" evidence="14">
    <location>
        <begin position="172"/>
        <end position="182"/>
    </location>
</feature>
<evidence type="ECO:0000256" key="2">
    <source>
        <dbReference type="ARBA" id="ARBA00004371"/>
    </source>
</evidence>
<organism evidence="15 16">
    <name type="scientific">Rhodnius prolixus</name>
    <name type="common">Triatomid bug</name>
    <dbReference type="NCBI Taxonomy" id="13249"/>
    <lineage>
        <taxon>Eukaryota</taxon>
        <taxon>Metazoa</taxon>
        <taxon>Ecdysozoa</taxon>
        <taxon>Arthropoda</taxon>
        <taxon>Hexapoda</taxon>
        <taxon>Insecta</taxon>
        <taxon>Pterygota</taxon>
        <taxon>Neoptera</taxon>
        <taxon>Paraneoptera</taxon>
        <taxon>Hemiptera</taxon>
        <taxon>Heteroptera</taxon>
        <taxon>Panheteroptera</taxon>
        <taxon>Cimicomorpha</taxon>
        <taxon>Reduviidae</taxon>
        <taxon>Triatominae</taxon>
        <taxon>Rhodnius</taxon>
    </lineage>
</organism>
<dbReference type="SMART" id="SM00355">
    <property type="entry name" value="ZnF_C2H2"/>
    <property type="match status" value="3"/>
</dbReference>
<keyword evidence="10" id="KW-0863">Zinc-finger</keyword>
<feature type="compositionally biased region" description="Polar residues" evidence="14">
    <location>
        <begin position="231"/>
        <end position="245"/>
    </location>
</feature>
<evidence type="ECO:0000256" key="1">
    <source>
        <dbReference type="ARBA" id="ARBA00000900"/>
    </source>
</evidence>
<name>T1HUH5_RHOPR</name>
<dbReference type="InterPro" id="IPR008598">
    <property type="entry name" value="Di19_Zn-bd"/>
</dbReference>
<dbReference type="EnsemblMetazoa" id="RPRC007695-RA">
    <property type="protein sequence ID" value="RPRC007695-PA"/>
    <property type="gene ID" value="RPRC007695"/>
</dbReference>
<dbReference type="Pfam" id="PF00569">
    <property type="entry name" value="ZZ"/>
    <property type="match status" value="1"/>
</dbReference>
<dbReference type="PANTHER" id="PTHR12268:SF13">
    <property type="entry name" value="E3 UBIQUITIN-PROTEIN LIGASE KCMF1"/>
    <property type="match status" value="1"/>
</dbReference>
<dbReference type="CDD" id="cd02338">
    <property type="entry name" value="ZZ_PCMF_like"/>
    <property type="match status" value="1"/>
</dbReference>
<proteinExistence type="inferred from homology"/>
<dbReference type="GO" id="GO:0010646">
    <property type="term" value="P:regulation of cell communication"/>
    <property type="evidence" value="ECO:0007669"/>
    <property type="project" value="UniProtKB-ARBA"/>
</dbReference>
<dbReference type="OMA" id="CERCYES"/>
<dbReference type="GO" id="GO:0005886">
    <property type="term" value="C:plasma membrane"/>
    <property type="evidence" value="ECO:0007669"/>
    <property type="project" value="TreeGrafter"/>
</dbReference>
<dbReference type="InterPro" id="IPR013087">
    <property type="entry name" value="Znf_C2H2_type"/>
</dbReference>
<evidence type="ECO:0000256" key="7">
    <source>
        <dbReference type="ARBA" id="ARBA00022679"/>
    </source>
</evidence>
<dbReference type="Proteomes" id="UP000015103">
    <property type="component" value="Unassembled WGS sequence"/>
</dbReference>
<evidence type="ECO:0000313" key="15">
    <source>
        <dbReference type="EnsemblMetazoa" id="RPRC007695-PA"/>
    </source>
</evidence>
<feature type="compositionally biased region" description="Polar residues" evidence="14">
    <location>
        <begin position="199"/>
        <end position="208"/>
    </location>
</feature>
<dbReference type="GO" id="GO:0023051">
    <property type="term" value="P:regulation of signaling"/>
    <property type="evidence" value="ECO:0007669"/>
    <property type="project" value="UniProtKB-ARBA"/>
</dbReference>
<evidence type="ECO:0000256" key="4">
    <source>
        <dbReference type="ARBA" id="ARBA00010938"/>
    </source>
</evidence>
<dbReference type="EC" id="2.3.2.27" evidence="5"/>
<evidence type="ECO:0000256" key="9">
    <source>
        <dbReference type="ARBA" id="ARBA00022753"/>
    </source>
</evidence>
<dbReference type="InterPro" id="IPR050774">
    <property type="entry name" value="KCMF1/Dystrophin"/>
</dbReference>
<dbReference type="InterPro" id="IPR043145">
    <property type="entry name" value="Znf_ZZ_sf"/>
</dbReference>
<dbReference type="GO" id="GO:0061630">
    <property type="term" value="F:ubiquitin protein ligase activity"/>
    <property type="evidence" value="ECO:0007669"/>
    <property type="project" value="UniProtKB-EC"/>
</dbReference>
<comment type="subcellular location">
    <subcellularLocation>
        <location evidence="3">Late endosome</location>
    </subcellularLocation>
    <subcellularLocation>
        <location evidence="2">Lysosome</location>
    </subcellularLocation>
</comment>
<dbReference type="GO" id="GO:0099536">
    <property type="term" value="P:synaptic signaling"/>
    <property type="evidence" value="ECO:0007669"/>
    <property type="project" value="TreeGrafter"/>
</dbReference>
<dbReference type="InParanoid" id="T1HUH5"/>
<keyword evidence="12" id="KW-0862">Zinc</keyword>
<keyword evidence="11" id="KW-0833">Ubl conjugation pathway</keyword>
<dbReference type="GO" id="GO:0005770">
    <property type="term" value="C:late endosome"/>
    <property type="evidence" value="ECO:0007669"/>
    <property type="project" value="UniProtKB-SubCell"/>
</dbReference>
<evidence type="ECO:0000313" key="16">
    <source>
        <dbReference type="Proteomes" id="UP000015103"/>
    </source>
</evidence>
<evidence type="ECO:0000256" key="12">
    <source>
        <dbReference type="ARBA" id="ARBA00022833"/>
    </source>
</evidence>
<sequence>MSRHEGISCDSCLTENFKGKRYKCLICYDYDLCERCYESNSTTARHVNSHPVQCILTRRDCELYYSSESTLQFSQSFTCPYCGQKGFTEVDLVDHVTSNHGQMNIEVICPICAAGPLGRSNVIREDFIGHLNLEHRNPSRDLISFFDEAPRHGVRRIPVPNSRINSARGRRSNMNFSAQNNRDSSDPIAEFLNQLSGVRRTQGSSSLSAPPERQPSRGRSVDKGTKRTVGVTPQSNTTPTTDQSGISLASQQTIVPFHSHFLIPGSLLSCLPESTQIKLEEERANRSLFISKIILKAMNQNTPASAEQYIPPLVGYKNVD</sequence>
<keyword evidence="16" id="KW-1185">Reference proteome</keyword>
<dbReference type="Pfam" id="PF05605">
    <property type="entry name" value="zf-Di19"/>
    <property type="match status" value="1"/>
</dbReference>
<evidence type="ECO:0000256" key="14">
    <source>
        <dbReference type="SAM" id="MobiDB-lite"/>
    </source>
</evidence>
<evidence type="ECO:0000256" key="10">
    <source>
        <dbReference type="ARBA" id="ARBA00022771"/>
    </source>
</evidence>
<dbReference type="HOGENOM" id="CLU_032080_0_0_1"/>
<dbReference type="GO" id="GO:0008270">
    <property type="term" value="F:zinc ion binding"/>
    <property type="evidence" value="ECO:0007669"/>
    <property type="project" value="UniProtKB-KW"/>
</dbReference>
<evidence type="ECO:0000256" key="3">
    <source>
        <dbReference type="ARBA" id="ARBA00004603"/>
    </source>
</evidence>
<keyword evidence="7" id="KW-0808">Transferase</keyword>
<protein>
    <recommendedName>
        <fullName evidence="6">E3 ubiquitin-protein ligase KCMF1</fullName>
        <ecNumber evidence="5">2.3.2.27</ecNumber>
    </recommendedName>
</protein>
<keyword evidence="8" id="KW-0479">Metal-binding</keyword>
<evidence type="ECO:0000256" key="5">
    <source>
        <dbReference type="ARBA" id="ARBA00012483"/>
    </source>
</evidence>
<dbReference type="PANTHER" id="PTHR12268">
    <property type="entry name" value="E3 UBIQUITIN-PROTEIN LIGASE KCMF1"/>
    <property type="match status" value="1"/>
</dbReference>
<dbReference type="PROSITE" id="PS50135">
    <property type="entry name" value="ZF_ZZ_2"/>
    <property type="match status" value="1"/>
</dbReference>
<dbReference type="Gene3D" id="3.30.60.90">
    <property type="match status" value="1"/>
</dbReference>
<dbReference type="AlphaFoldDB" id="T1HUH5"/>
<dbReference type="EMBL" id="ACPB03005512">
    <property type="status" value="NOT_ANNOTATED_CDS"/>
    <property type="molecule type" value="Genomic_DNA"/>
</dbReference>
<dbReference type="GO" id="GO:0045202">
    <property type="term" value="C:synapse"/>
    <property type="evidence" value="ECO:0007669"/>
    <property type="project" value="GOC"/>
</dbReference>
<accession>T1HUH5</accession>
<feature type="region of interest" description="Disordered" evidence="14">
    <location>
        <begin position="156"/>
        <end position="186"/>
    </location>
</feature>
<keyword evidence="13" id="KW-0458">Lysosome</keyword>
<dbReference type="eggNOG" id="KOG1280">
    <property type="taxonomic scope" value="Eukaryota"/>
</dbReference>
<evidence type="ECO:0000256" key="13">
    <source>
        <dbReference type="ARBA" id="ARBA00023228"/>
    </source>
</evidence>
<evidence type="ECO:0000256" key="11">
    <source>
        <dbReference type="ARBA" id="ARBA00022786"/>
    </source>
</evidence>
<dbReference type="VEuPathDB" id="VectorBase:RPRC007695"/>
<dbReference type="SMART" id="SM00291">
    <property type="entry name" value="ZnF_ZZ"/>
    <property type="match status" value="1"/>
</dbReference>
<dbReference type="InterPro" id="IPR000433">
    <property type="entry name" value="Znf_ZZ"/>
</dbReference>